<dbReference type="NCBIfam" id="NF005995">
    <property type="entry name" value="PRK08119.1"/>
    <property type="match status" value="1"/>
</dbReference>
<dbReference type="PANTHER" id="PTHR43484">
    <property type="match status" value="1"/>
</dbReference>
<gene>
    <name evidence="9" type="primary">fliY</name>
    <name evidence="9" type="ORF">BR63_05195</name>
</gene>
<protein>
    <submittedName>
        <fullName evidence="9">Flagellar motor switch phosphatase FliY</fullName>
    </submittedName>
</protein>
<feature type="domain" description="CheC-like protein" evidence="8">
    <location>
        <begin position="36"/>
        <end position="72"/>
    </location>
</feature>
<evidence type="ECO:0000259" key="8">
    <source>
        <dbReference type="Pfam" id="PF04509"/>
    </source>
</evidence>
<dbReference type="InterPro" id="IPR001172">
    <property type="entry name" value="FliN_T3SS_HrcQb"/>
</dbReference>
<keyword evidence="4" id="KW-0145">Chemotaxis</keyword>
<comment type="subcellular location">
    <subcellularLocation>
        <location evidence="1">Cell membrane</location>
        <topology evidence="1">Peripheral membrane protein</topology>
        <orientation evidence="1">Cytoplasmic side</orientation>
    </subcellularLocation>
</comment>
<dbReference type="PRINTS" id="PR00956">
    <property type="entry name" value="FLGMOTORFLIN"/>
</dbReference>
<keyword evidence="6" id="KW-0472">Membrane</keyword>
<keyword evidence="10" id="KW-1185">Reference proteome</keyword>
<organism evidence="9 10">
    <name type="scientific">Thermanaerosceptrum fracticalcis</name>
    <dbReference type="NCBI Taxonomy" id="1712410"/>
    <lineage>
        <taxon>Bacteria</taxon>
        <taxon>Bacillati</taxon>
        <taxon>Bacillota</taxon>
        <taxon>Clostridia</taxon>
        <taxon>Eubacteriales</taxon>
        <taxon>Peptococcaceae</taxon>
        <taxon>Thermanaerosceptrum</taxon>
    </lineage>
</organism>
<dbReference type="RefSeq" id="WP_034419717.1">
    <property type="nucleotide sequence ID" value="NZ_CP045798.1"/>
</dbReference>
<dbReference type="Gene3D" id="2.30.330.10">
    <property type="entry name" value="SpoA-like"/>
    <property type="match status" value="1"/>
</dbReference>
<dbReference type="InterPro" id="IPR012826">
    <property type="entry name" value="FliN"/>
</dbReference>
<dbReference type="InterPro" id="IPR028976">
    <property type="entry name" value="CheC-like_sf"/>
</dbReference>
<dbReference type="GO" id="GO:0005886">
    <property type="term" value="C:plasma membrane"/>
    <property type="evidence" value="ECO:0007669"/>
    <property type="project" value="UniProtKB-SubCell"/>
</dbReference>
<dbReference type="GO" id="GO:0016787">
    <property type="term" value="F:hydrolase activity"/>
    <property type="evidence" value="ECO:0007669"/>
    <property type="project" value="InterPro"/>
</dbReference>
<evidence type="ECO:0000313" key="9">
    <source>
        <dbReference type="EMBL" id="QNB45759.1"/>
    </source>
</evidence>
<comment type="similarity">
    <text evidence="2">Belongs to the FliN/MopA/SpaO family.</text>
</comment>
<keyword evidence="5" id="KW-0283">Flagellar rotation</keyword>
<dbReference type="KEGG" id="tfr:BR63_05195"/>
<evidence type="ECO:0000256" key="1">
    <source>
        <dbReference type="ARBA" id="ARBA00004413"/>
    </source>
</evidence>
<dbReference type="SUPFAM" id="SSF101801">
    <property type="entry name" value="Surface presentation of antigens (SPOA)"/>
    <property type="match status" value="1"/>
</dbReference>
<dbReference type="GO" id="GO:0006935">
    <property type="term" value="P:chemotaxis"/>
    <property type="evidence" value="ECO:0007669"/>
    <property type="project" value="UniProtKB-KW"/>
</dbReference>
<feature type="domain" description="Flagellar motor switch protein FliN-like C-terminal" evidence="7">
    <location>
        <begin position="290"/>
        <end position="360"/>
    </location>
</feature>
<proteinExistence type="inferred from homology"/>
<dbReference type="SUPFAM" id="SSF103039">
    <property type="entry name" value="CheC-like"/>
    <property type="match status" value="1"/>
</dbReference>
<dbReference type="GO" id="GO:0003774">
    <property type="term" value="F:cytoskeletal motor activity"/>
    <property type="evidence" value="ECO:0007669"/>
    <property type="project" value="InterPro"/>
</dbReference>
<dbReference type="OrthoDB" id="9773459at2"/>
<dbReference type="GO" id="GO:0071973">
    <property type="term" value="P:bacterial-type flagellum-dependent cell motility"/>
    <property type="evidence" value="ECO:0007669"/>
    <property type="project" value="InterPro"/>
</dbReference>
<dbReference type="CDD" id="cd17907">
    <property type="entry name" value="FliY_FliN-Y"/>
    <property type="match status" value="1"/>
</dbReference>
<dbReference type="InterPro" id="IPR051469">
    <property type="entry name" value="FliN/MopA/SpaO"/>
</dbReference>
<name>A0A7G6E105_THEFR</name>
<evidence type="ECO:0000256" key="6">
    <source>
        <dbReference type="ARBA" id="ARBA00023136"/>
    </source>
</evidence>
<dbReference type="EMBL" id="CP045798">
    <property type="protein sequence ID" value="QNB45759.1"/>
    <property type="molecule type" value="Genomic_DNA"/>
</dbReference>
<dbReference type="GO" id="GO:0009425">
    <property type="term" value="C:bacterial-type flagellum basal body"/>
    <property type="evidence" value="ECO:0007669"/>
    <property type="project" value="InterPro"/>
</dbReference>
<keyword evidence="9" id="KW-0969">Cilium</keyword>
<sequence length="370" mass="40555">MSSILSQEEIDALLRGTVTPNTSTNEILPDTLSDLEKDALGELANISMGSAATTLSYLLGKKVEITTPQISITNLRAIRENYPKPYVVVDVKYTHGLKGSNVLVIHTYDAGVIVDLMMGGDGSNPPLELTDLHISAVSEAMNQMMGSAATSMSQMLNKRIDISPPTLDLIDLREQDIMGGYPDSLVKISFRVVIQGLVDSEMMQLIPVPFAKDMVAELLGTNDMSKYQPKQKPVQNEFTKKAEPVSQPYIPEHKPAPETPSQAHVSVSQVQFAQLHHEMNPMNVPPNLNLIMDVSLQLSVELGRTHKKIREILELTSGSIIELDKLAGEPVDILVNGKLLAKGEVVVIDENFGVRVTEIVSPMERVKNLQ</sequence>
<dbReference type="InterPro" id="IPR036429">
    <property type="entry name" value="SpoA-like_sf"/>
</dbReference>
<dbReference type="PANTHER" id="PTHR43484:SF1">
    <property type="entry name" value="FLAGELLAR MOTOR SWITCH PROTEIN FLIN"/>
    <property type="match status" value="1"/>
</dbReference>
<dbReference type="InterPro" id="IPR001543">
    <property type="entry name" value="FliN-like_C"/>
</dbReference>
<dbReference type="Gene3D" id="3.40.1550.10">
    <property type="entry name" value="CheC-like"/>
    <property type="match status" value="1"/>
</dbReference>
<evidence type="ECO:0000256" key="3">
    <source>
        <dbReference type="ARBA" id="ARBA00022475"/>
    </source>
</evidence>
<keyword evidence="3" id="KW-1003">Cell membrane</keyword>
<accession>A0A7G6E105</accession>
<feature type="domain" description="CheC-like protein" evidence="8">
    <location>
        <begin position="133"/>
        <end position="167"/>
    </location>
</feature>
<evidence type="ECO:0000313" key="10">
    <source>
        <dbReference type="Proteomes" id="UP000515847"/>
    </source>
</evidence>
<evidence type="ECO:0000256" key="2">
    <source>
        <dbReference type="ARBA" id="ARBA00009226"/>
    </source>
</evidence>
<dbReference type="InterPro" id="IPR007597">
    <property type="entry name" value="CheC"/>
</dbReference>
<evidence type="ECO:0000256" key="4">
    <source>
        <dbReference type="ARBA" id="ARBA00022500"/>
    </source>
</evidence>
<dbReference type="NCBIfam" id="TIGR02480">
    <property type="entry name" value="fliN"/>
    <property type="match status" value="1"/>
</dbReference>
<reference evidence="9 10" key="1">
    <citation type="journal article" date="2019" name="Front. Microbiol.">
        <title>Thermoanaerosceptrum fracticalcis gen. nov. sp. nov., a Novel Fumarate-Fermenting Microorganism From a Deep Fractured Carbonate Aquifer of the US Great Basin.</title>
        <authorList>
            <person name="Hamilton-Brehm S.D."/>
            <person name="Stewart L.E."/>
            <person name="Zavarin M."/>
            <person name="Caldwell M."/>
            <person name="Lawson P.A."/>
            <person name="Onstott T.C."/>
            <person name="Grzymski J."/>
            <person name="Neveux I."/>
            <person name="Lollar B.S."/>
            <person name="Russell C.E."/>
            <person name="Moser D.P."/>
        </authorList>
    </citation>
    <scope>NUCLEOTIDE SEQUENCE [LARGE SCALE GENOMIC DNA]</scope>
    <source>
        <strain evidence="9 10">DRI-13</strain>
    </source>
</reference>
<evidence type="ECO:0000259" key="7">
    <source>
        <dbReference type="Pfam" id="PF01052"/>
    </source>
</evidence>
<dbReference type="Pfam" id="PF04509">
    <property type="entry name" value="CheC"/>
    <property type="match status" value="2"/>
</dbReference>
<evidence type="ECO:0000256" key="5">
    <source>
        <dbReference type="ARBA" id="ARBA00022779"/>
    </source>
</evidence>
<keyword evidence="9" id="KW-0282">Flagellum</keyword>
<dbReference type="Proteomes" id="UP000515847">
    <property type="component" value="Chromosome"/>
</dbReference>
<dbReference type="AlphaFoldDB" id="A0A7G6E105"/>
<dbReference type="Pfam" id="PF01052">
    <property type="entry name" value="FliMN_C"/>
    <property type="match status" value="1"/>
</dbReference>
<keyword evidence="9" id="KW-0966">Cell projection</keyword>